<dbReference type="PANTHER" id="PTHR43861:SF1">
    <property type="entry name" value="TRANS-ACONITATE 2-METHYLTRANSFERASE"/>
    <property type="match status" value="1"/>
</dbReference>
<dbReference type="Pfam" id="PF08241">
    <property type="entry name" value="Methyltransf_11"/>
    <property type="match status" value="1"/>
</dbReference>
<dbReference type="RefSeq" id="WP_147406598.1">
    <property type="nucleotide sequence ID" value="NZ_RBLC01000001.1"/>
</dbReference>
<dbReference type="Gene3D" id="3.40.50.150">
    <property type="entry name" value="Vaccinia Virus protein VP39"/>
    <property type="match status" value="1"/>
</dbReference>
<proteinExistence type="predicted"/>
<keyword evidence="2" id="KW-0489">Methyltransferase</keyword>
<dbReference type="GO" id="GO:0008757">
    <property type="term" value="F:S-adenosylmethionine-dependent methyltransferase activity"/>
    <property type="evidence" value="ECO:0007669"/>
    <property type="project" value="InterPro"/>
</dbReference>
<dbReference type="InterPro" id="IPR013216">
    <property type="entry name" value="Methyltransf_11"/>
</dbReference>
<dbReference type="EMBL" id="RBLC01000001">
    <property type="protein sequence ID" value="RKS26250.1"/>
    <property type="molecule type" value="Genomic_DNA"/>
</dbReference>
<dbReference type="PANTHER" id="PTHR43861">
    <property type="entry name" value="TRANS-ACONITATE 2-METHYLTRANSFERASE-RELATED"/>
    <property type="match status" value="1"/>
</dbReference>
<protein>
    <submittedName>
        <fullName evidence="2">Methyltransferase family protein</fullName>
    </submittedName>
</protein>
<dbReference type="Proteomes" id="UP000277579">
    <property type="component" value="Unassembled WGS sequence"/>
</dbReference>
<keyword evidence="2" id="KW-0808">Transferase</keyword>
<dbReference type="GO" id="GO:0032259">
    <property type="term" value="P:methylation"/>
    <property type="evidence" value="ECO:0007669"/>
    <property type="project" value="UniProtKB-KW"/>
</dbReference>
<evidence type="ECO:0000313" key="2">
    <source>
        <dbReference type="EMBL" id="RKS26250.1"/>
    </source>
</evidence>
<name>A0A495MLJ3_9FLAO</name>
<evidence type="ECO:0000313" key="3">
    <source>
        <dbReference type="Proteomes" id="UP000277579"/>
    </source>
</evidence>
<dbReference type="OrthoDB" id="1119595at2"/>
<gene>
    <name evidence="2" type="ORF">CLV94_1307</name>
</gene>
<organism evidence="2 3">
    <name type="scientific">Flavobacterium endophyticum</name>
    <dbReference type="NCBI Taxonomy" id="1540163"/>
    <lineage>
        <taxon>Bacteria</taxon>
        <taxon>Pseudomonadati</taxon>
        <taxon>Bacteroidota</taxon>
        <taxon>Flavobacteriia</taxon>
        <taxon>Flavobacteriales</taxon>
        <taxon>Flavobacteriaceae</taxon>
        <taxon>Flavobacterium</taxon>
    </lineage>
</organism>
<dbReference type="AlphaFoldDB" id="A0A495MLJ3"/>
<sequence length="328" mass="37994">MRILTLDDILDTYSKIVQRGYGFFLSKFTLNKDSRAISAFDKSSEQTSNWWIIPAVNERWNRMVSGDSHTDHKQYLIKNFLKEERGLRLLSLGSGACEHELELANYPHFAEITCVDINQANLDRAKAIATKENKNHMKFVCSNVEDYSFPDHYFDLVIFNDSLHHFKNVELLLAHPIKNCLKPKGKLVIHEYVGPKRLQYPKHQLKAINKAIQLIDKPYRKRYKTNITKNHYYGSGVLRMIVADPSECVDSNNILPGIHKNFKTLEEKKYGGNILMSALKDISHHFVTLDDKKKAVLDSLFKFEDDYLKENPSDFIFGVYEKSESDTL</sequence>
<evidence type="ECO:0000259" key="1">
    <source>
        <dbReference type="Pfam" id="PF08241"/>
    </source>
</evidence>
<dbReference type="CDD" id="cd02440">
    <property type="entry name" value="AdoMet_MTases"/>
    <property type="match status" value="1"/>
</dbReference>
<comment type="caution">
    <text evidence="2">The sequence shown here is derived from an EMBL/GenBank/DDBJ whole genome shotgun (WGS) entry which is preliminary data.</text>
</comment>
<keyword evidence="3" id="KW-1185">Reference proteome</keyword>
<feature type="domain" description="Methyltransferase type 11" evidence="1">
    <location>
        <begin position="90"/>
        <end position="189"/>
    </location>
</feature>
<dbReference type="SUPFAM" id="SSF53335">
    <property type="entry name" value="S-adenosyl-L-methionine-dependent methyltransferases"/>
    <property type="match status" value="1"/>
</dbReference>
<reference evidence="2 3" key="1">
    <citation type="submission" date="2018-10" db="EMBL/GenBank/DDBJ databases">
        <title>Genomic Encyclopedia of Archaeal and Bacterial Type Strains, Phase II (KMG-II): from individual species to whole genera.</title>
        <authorList>
            <person name="Goeker M."/>
        </authorList>
    </citation>
    <scope>NUCLEOTIDE SEQUENCE [LARGE SCALE GENOMIC DNA]</scope>
    <source>
        <strain evidence="2 3">DSM 29537</strain>
    </source>
</reference>
<dbReference type="InterPro" id="IPR029063">
    <property type="entry name" value="SAM-dependent_MTases_sf"/>
</dbReference>
<accession>A0A495MLJ3</accession>